<protein>
    <submittedName>
        <fullName evidence="3">Class I SAM-dependent methyltransferase</fullName>
    </submittedName>
    <submittedName>
        <fullName evidence="5">Methyltransferase domain-containing protein</fullName>
    </submittedName>
    <submittedName>
        <fullName evidence="2">Rebeccamycin O-methyltransferase</fullName>
        <ecNumber evidence="2">2.1.1.-</ecNumber>
    </submittedName>
</protein>
<dbReference type="PANTHER" id="PTHR43591">
    <property type="entry name" value="METHYLTRANSFERASE"/>
    <property type="match status" value="1"/>
</dbReference>
<dbReference type="Proteomes" id="UP001211006">
    <property type="component" value="Unassembled WGS sequence"/>
</dbReference>
<keyword evidence="2" id="KW-0808">Transferase</keyword>
<reference evidence="5 7" key="2">
    <citation type="journal article" date="2019" name="Nat. Med.">
        <title>A library of human gut bacterial isolates paired with longitudinal multiomics data enables mechanistic microbiome research.</title>
        <authorList>
            <person name="Poyet M."/>
            <person name="Groussin M."/>
            <person name="Gibbons S.M."/>
            <person name="Avila-Pacheco J."/>
            <person name="Jiang X."/>
            <person name="Kearney S.M."/>
            <person name="Perrotta A.R."/>
            <person name="Berdy B."/>
            <person name="Zhao S."/>
            <person name="Lieberman T.D."/>
            <person name="Swanson P.K."/>
            <person name="Smith M."/>
            <person name="Roesemann S."/>
            <person name="Alexander J.E."/>
            <person name="Rich S.A."/>
            <person name="Livny J."/>
            <person name="Vlamakis H."/>
            <person name="Clish C."/>
            <person name="Bullock K."/>
            <person name="Deik A."/>
            <person name="Scott J."/>
            <person name="Pierce K.A."/>
            <person name="Xavier R.J."/>
            <person name="Alm E.J."/>
        </authorList>
    </citation>
    <scope>NUCLEOTIDE SEQUENCE [LARGE SCALE GENOMIC DNA]</scope>
    <source>
        <strain evidence="5 7">BIOML-A5</strain>
    </source>
</reference>
<evidence type="ECO:0000313" key="7">
    <source>
        <dbReference type="Proteomes" id="UP000429811"/>
    </source>
</evidence>
<dbReference type="Proteomes" id="UP001211173">
    <property type="component" value="Unassembled WGS sequence"/>
</dbReference>
<dbReference type="Gene3D" id="3.40.50.150">
    <property type="entry name" value="Vaccinia Virus protein VP39"/>
    <property type="match status" value="1"/>
</dbReference>
<dbReference type="Proteomes" id="UP000095746">
    <property type="component" value="Unassembled WGS sequence"/>
</dbReference>
<evidence type="ECO:0000313" key="4">
    <source>
        <dbReference type="EMBL" id="MDB7934663.1"/>
    </source>
</evidence>
<evidence type="ECO:0000313" key="3">
    <source>
        <dbReference type="EMBL" id="MDB7905889.1"/>
    </source>
</evidence>
<dbReference type="EMBL" id="JAQLWV010000028">
    <property type="protein sequence ID" value="MDB7934663.1"/>
    <property type="molecule type" value="Genomic_DNA"/>
</dbReference>
<evidence type="ECO:0000259" key="1">
    <source>
        <dbReference type="Pfam" id="PF08241"/>
    </source>
</evidence>
<dbReference type="EC" id="2.1.1.-" evidence="2"/>
<reference evidence="3" key="3">
    <citation type="submission" date="2023-01" db="EMBL/GenBank/DDBJ databases">
        <title>Human gut microbiome strain richness.</title>
        <authorList>
            <person name="Chen-Liaw A."/>
        </authorList>
    </citation>
    <scope>NUCLEOTIDE SEQUENCE</scope>
    <source>
        <strain evidence="4">1001287st1_F4_1001285I_161205</strain>
        <strain evidence="3">2225st1_A6_2225SCRN_200828</strain>
    </source>
</reference>
<dbReference type="Proteomes" id="UP000429811">
    <property type="component" value="Unassembled WGS sequence"/>
</dbReference>
<dbReference type="InterPro" id="IPR029063">
    <property type="entry name" value="SAM-dependent_MTases_sf"/>
</dbReference>
<keyword evidence="2" id="KW-0489">Methyltransferase</keyword>
<dbReference type="EMBL" id="CYZT01000028">
    <property type="protein sequence ID" value="CUN94273.1"/>
    <property type="molecule type" value="Genomic_DNA"/>
</dbReference>
<organism evidence="2 6">
    <name type="scientific">Flavonifractor plautii</name>
    <name type="common">Fusobacterium plautii</name>
    <dbReference type="NCBI Taxonomy" id="292800"/>
    <lineage>
        <taxon>Bacteria</taxon>
        <taxon>Bacillati</taxon>
        <taxon>Bacillota</taxon>
        <taxon>Clostridia</taxon>
        <taxon>Eubacteriales</taxon>
        <taxon>Oscillospiraceae</taxon>
        <taxon>Flavonifractor</taxon>
    </lineage>
</organism>
<accession>A0A174B1J7</accession>
<dbReference type="GO" id="GO:0008757">
    <property type="term" value="F:S-adenosylmethionine-dependent methyltransferase activity"/>
    <property type="evidence" value="ECO:0007669"/>
    <property type="project" value="InterPro"/>
</dbReference>
<evidence type="ECO:0000313" key="5">
    <source>
        <dbReference type="EMBL" id="MSB49404.1"/>
    </source>
</evidence>
<reference evidence="2 6" key="1">
    <citation type="submission" date="2015-09" db="EMBL/GenBank/DDBJ databases">
        <authorList>
            <consortium name="Pathogen Informatics"/>
        </authorList>
    </citation>
    <scope>NUCLEOTIDE SEQUENCE [LARGE SCALE GENOMIC DNA]</scope>
    <source>
        <strain evidence="2 6">2789STDY5608854</strain>
    </source>
</reference>
<dbReference type="EMBL" id="JAQLWO010000006">
    <property type="protein sequence ID" value="MDB7905889.1"/>
    <property type="molecule type" value="Genomic_DNA"/>
</dbReference>
<evidence type="ECO:0000313" key="6">
    <source>
        <dbReference type="Proteomes" id="UP000095746"/>
    </source>
</evidence>
<dbReference type="EMBL" id="WKPO01000016">
    <property type="protein sequence ID" value="MSB49404.1"/>
    <property type="molecule type" value="Genomic_DNA"/>
</dbReference>
<dbReference type="RefSeq" id="WP_009259363.1">
    <property type="nucleotide sequence ID" value="NZ_BAABXT010000001.1"/>
</dbReference>
<dbReference type="Pfam" id="PF08241">
    <property type="entry name" value="Methyltransf_11"/>
    <property type="match status" value="1"/>
</dbReference>
<dbReference type="CDD" id="cd02440">
    <property type="entry name" value="AdoMet_MTases"/>
    <property type="match status" value="1"/>
</dbReference>
<gene>
    <name evidence="2" type="primary">rebM_1</name>
    <name evidence="2" type="ORF">ERS852411_00724</name>
    <name evidence="5" type="ORF">GKE90_11985</name>
    <name evidence="3" type="ORF">PND83_07885</name>
    <name evidence="4" type="ORF">PNE06_16390</name>
</gene>
<proteinExistence type="predicted"/>
<dbReference type="GO" id="GO:0032259">
    <property type="term" value="P:methylation"/>
    <property type="evidence" value="ECO:0007669"/>
    <property type="project" value="UniProtKB-KW"/>
</dbReference>
<name>A0A174B1J7_FLAPL</name>
<sequence>MRKSDLDFWQGMAAHYSKFMRRSAPIYAEICNHIRPHLTRDMNVLELACGTGQLSFPLSPYVRLWEATDASSKMIAEAKKQTGSSRLHFSVQDASRLPYASETFDAVVIANALHILPEPEKVLREARRVLKPGGWLFAPTFIHAGGKLASLRTWGMERTGFRVYHLWNAGEFIAYLSSHDFWVTEHTLLGGRVLPLCYVAGRK</sequence>
<evidence type="ECO:0000313" key="2">
    <source>
        <dbReference type="EMBL" id="CUN94273.1"/>
    </source>
</evidence>
<dbReference type="AlphaFoldDB" id="A0A174B1J7"/>
<dbReference type="PANTHER" id="PTHR43591:SF110">
    <property type="entry name" value="RHODANESE DOMAIN-CONTAINING PROTEIN"/>
    <property type="match status" value="1"/>
</dbReference>
<dbReference type="GeneID" id="89522022"/>
<feature type="domain" description="Methyltransferase type 11" evidence="1">
    <location>
        <begin position="45"/>
        <end position="137"/>
    </location>
</feature>
<dbReference type="InterPro" id="IPR013216">
    <property type="entry name" value="Methyltransf_11"/>
</dbReference>
<dbReference type="SUPFAM" id="SSF53335">
    <property type="entry name" value="S-adenosyl-L-methionine-dependent methyltransferases"/>
    <property type="match status" value="1"/>
</dbReference>